<keyword evidence="1" id="KW-0472">Membrane</keyword>
<name>A0ACB7F2H1_NIBAL</name>
<proteinExistence type="predicted"/>
<reference evidence="1" key="1">
    <citation type="submission" date="2020-04" db="EMBL/GenBank/DDBJ databases">
        <title>A chromosome-scale assembly and high-density genetic map of the yellow drum (Nibea albiflora) genome.</title>
        <authorList>
            <person name="Xu D."/>
            <person name="Zhang W."/>
            <person name="Chen R."/>
            <person name="Tan P."/>
            <person name="Wang L."/>
            <person name="Song H."/>
            <person name="Tian L."/>
            <person name="Zhu Q."/>
            <person name="Wang B."/>
        </authorList>
    </citation>
    <scope>NUCLEOTIDE SEQUENCE</scope>
    <source>
        <strain evidence="1">ZJHYS-2018</strain>
    </source>
</reference>
<sequence>MSNNMAKIADARKTVEQLKLEVNTERMMVSKAAAELMAYCESHAKEDPLVTPVPSENPFHLTMANFGGHAIPGSFFLFFGFWLTVKHILQHYWRTNQPKGRPIMPPFFKKMDCLEGGFQIFASFVGIMVEQFVVDGPHAHLYDNKTSSWVKLMNWQHSTMYLFFGLSGIALVVTATKKAPTGVDRLALSLALFVEGFLFYYHVHTRPPLDAHIHTLLLVPVFSGSFSTMLEVFIKDNVILELFKACMFILQGSWFYQIGFVLYPLSGPEWDLKLHDNIMFITMCFCWHLSVALILVACTSSVVWCTVKRLSGRGHDIEIGMRNTSSKTSSQKALLEESDEE</sequence>
<evidence type="ECO:0000313" key="2">
    <source>
        <dbReference type="Proteomes" id="UP000805704"/>
    </source>
</evidence>
<gene>
    <name evidence="1" type="primary">TMEM45B.2</name>
    <name evidence="1" type="ORF">GBF38_019802</name>
</gene>
<accession>A0ACB7F2H1</accession>
<organism evidence="1 2">
    <name type="scientific">Nibea albiflora</name>
    <name type="common">Yellow drum</name>
    <name type="synonym">Corvina albiflora</name>
    <dbReference type="NCBI Taxonomy" id="240163"/>
    <lineage>
        <taxon>Eukaryota</taxon>
        <taxon>Metazoa</taxon>
        <taxon>Chordata</taxon>
        <taxon>Craniata</taxon>
        <taxon>Vertebrata</taxon>
        <taxon>Euteleostomi</taxon>
        <taxon>Actinopterygii</taxon>
        <taxon>Neopterygii</taxon>
        <taxon>Teleostei</taxon>
        <taxon>Neoteleostei</taxon>
        <taxon>Acanthomorphata</taxon>
        <taxon>Eupercaria</taxon>
        <taxon>Sciaenidae</taxon>
        <taxon>Nibea</taxon>
    </lineage>
</organism>
<dbReference type="Proteomes" id="UP000805704">
    <property type="component" value="Chromosome 19"/>
</dbReference>
<evidence type="ECO:0000313" key="1">
    <source>
        <dbReference type="EMBL" id="KAG8008582.1"/>
    </source>
</evidence>
<dbReference type="EMBL" id="CM024807">
    <property type="protein sequence ID" value="KAG8008582.1"/>
    <property type="molecule type" value="Genomic_DNA"/>
</dbReference>
<keyword evidence="2" id="KW-1185">Reference proteome</keyword>
<comment type="caution">
    <text evidence="1">The sequence shown here is derived from an EMBL/GenBank/DDBJ whole genome shotgun (WGS) entry which is preliminary data.</text>
</comment>
<keyword evidence="1" id="KW-0812">Transmembrane</keyword>
<protein>
    <submittedName>
        <fullName evidence="1">Transmembrane protein 45B</fullName>
    </submittedName>
</protein>